<evidence type="ECO:0000256" key="2">
    <source>
        <dbReference type="SAM" id="SignalP"/>
    </source>
</evidence>
<feature type="chain" id="PRO_5011610295" evidence="2">
    <location>
        <begin position="44"/>
        <end position="791"/>
    </location>
</feature>
<feature type="transmembrane region" description="Helical" evidence="1">
    <location>
        <begin position="414"/>
        <end position="434"/>
    </location>
</feature>
<feature type="transmembrane region" description="Helical" evidence="1">
    <location>
        <begin position="536"/>
        <end position="559"/>
    </location>
</feature>
<keyword evidence="2" id="KW-0732">Signal</keyword>
<feature type="transmembrane region" description="Helical" evidence="1">
    <location>
        <begin position="620"/>
        <end position="637"/>
    </location>
</feature>
<feature type="transmembrane region" description="Helical" evidence="1">
    <location>
        <begin position="446"/>
        <end position="471"/>
    </location>
</feature>
<feature type="transmembrane region" description="Helical" evidence="1">
    <location>
        <begin position="571"/>
        <end position="591"/>
    </location>
</feature>
<keyword evidence="1" id="KW-0812">Transmembrane</keyword>
<accession>A0A1H3ZR45</accession>
<evidence type="ECO:0000256" key="1">
    <source>
        <dbReference type="SAM" id="Phobius"/>
    </source>
</evidence>
<feature type="transmembrane region" description="Helical" evidence="1">
    <location>
        <begin position="680"/>
        <end position="699"/>
    </location>
</feature>
<evidence type="ECO:0000313" key="3">
    <source>
        <dbReference type="EMBL" id="SEA26200.1"/>
    </source>
</evidence>
<feature type="signal peptide" evidence="2">
    <location>
        <begin position="1"/>
        <end position="43"/>
    </location>
</feature>
<gene>
    <name evidence="3" type="ORF">SAMN02910418_01258</name>
</gene>
<evidence type="ECO:0000313" key="4">
    <source>
        <dbReference type="Proteomes" id="UP000199288"/>
    </source>
</evidence>
<reference evidence="4" key="1">
    <citation type="submission" date="2016-10" db="EMBL/GenBank/DDBJ databases">
        <authorList>
            <person name="Varghese N."/>
            <person name="Submissions S."/>
        </authorList>
    </citation>
    <scope>NUCLEOTIDE SEQUENCE [LARGE SCALE GENOMIC DNA]</scope>
    <source>
        <strain evidence="4">KPR-1</strain>
    </source>
</reference>
<feature type="transmembrane region" description="Helical" evidence="1">
    <location>
        <begin position="483"/>
        <end position="504"/>
    </location>
</feature>
<feature type="transmembrane region" description="Helical" evidence="1">
    <location>
        <begin position="732"/>
        <end position="750"/>
    </location>
</feature>
<keyword evidence="1" id="KW-0472">Membrane</keyword>
<protein>
    <submittedName>
        <fullName evidence="3">Uncharacterized protein</fullName>
    </submittedName>
</protein>
<feature type="transmembrane region" description="Helical" evidence="1">
    <location>
        <begin position="597"/>
        <end position="615"/>
    </location>
</feature>
<name>A0A1H3ZR45_9ACTO</name>
<feature type="transmembrane region" description="Helical" evidence="1">
    <location>
        <begin position="381"/>
        <end position="402"/>
    </location>
</feature>
<keyword evidence="4" id="KW-1185">Reference proteome</keyword>
<organism evidence="3 4">
    <name type="scientific">Bowdeniella nasicola</name>
    <dbReference type="NCBI Taxonomy" id="208480"/>
    <lineage>
        <taxon>Bacteria</taxon>
        <taxon>Bacillati</taxon>
        <taxon>Actinomycetota</taxon>
        <taxon>Actinomycetes</taxon>
        <taxon>Actinomycetales</taxon>
        <taxon>Actinomycetaceae</taxon>
        <taxon>Bowdeniella</taxon>
    </lineage>
</organism>
<proteinExistence type="predicted"/>
<keyword evidence="1" id="KW-1133">Transmembrane helix</keyword>
<feature type="transmembrane region" description="Helical" evidence="1">
    <location>
        <begin position="756"/>
        <end position="776"/>
    </location>
</feature>
<dbReference type="AlphaFoldDB" id="A0A1H3ZR45"/>
<dbReference type="EMBL" id="FNQV01000006">
    <property type="protein sequence ID" value="SEA26200.1"/>
    <property type="molecule type" value="Genomic_DNA"/>
</dbReference>
<sequence length="791" mass="81229">MAHNRQDMSNAHALGGLRRAARFVAASLVALLALVVAPLPSHAAPASTSDEPVIVVGLGAMRWREVDAAATPNLLSLLAEPSAAAGSLVVRSVATLTCPADGWLTVSAGRRTTAEPRGTACAGIATHNSPARAADWATYVQTATDQDYGAIPGTLGSLLASHDISAAALGPGAILALTQTDGLLADPTLADPEPLTPESISATLPGLLEAGTRVIAIDAASRIDDITRLGHGAAANPATADDDITTALDANLGAALAAARSYAETSGTPVRMVAAGLHDRHTRPYLHVFVTARITPDGDVTPASDAGVHLISSASTRQPGIAQSTDLLPSIASWLDAPTPATAVGSPIKVTADEPIPLAEFLAGQVDYDIHLDRSRAAVPWFYPGYIILVLALFALSARALGAPRVSQLAPGRHRLLALWAGTALAMPLGVYLVDLLPWWRAGAALAPVLGLLGALAFAIGLSALALAVTARAARGMSGARGALTRAVAAPALLATTLWLTLILDALAGAPLQRTAIMGSFATVGGRFYGMNNTSFVLLAVTSFIVAASLAAVLARFAAPTESRRRQRASAAFVAIGLVTVIIDGAPSIGADFGGPPALIPGFAIATLVALGIALSLRRVLLILAATVAAAFAISYLDYLRPPAQRTHLGRFMQSVFDGELIQIVGRKASANLHILTNSYFTILFAAALLILAAFLLGARTRRRNAPNLPAAEAPYGWLLAGPNALAARLTYLRPAALGIAVTLLIAFAVNDSGVVIPAIGLGLAVPAFIMIAHTWQAERVPISAATHPEG</sequence>
<dbReference type="Proteomes" id="UP000199288">
    <property type="component" value="Unassembled WGS sequence"/>
</dbReference>